<dbReference type="EMBL" id="JAODUO010001174">
    <property type="protein sequence ID" value="KAK2169806.1"/>
    <property type="molecule type" value="Genomic_DNA"/>
</dbReference>
<evidence type="ECO:0000256" key="2">
    <source>
        <dbReference type="SAM" id="Phobius"/>
    </source>
</evidence>
<keyword evidence="2" id="KW-1133">Transmembrane helix</keyword>
<feature type="domain" description="ABC transporter TMD0" evidence="3">
    <location>
        <begin position="2"/>
        <end position="139"/>
    </location>
</feature>
<feature type="transmembrane region" description="Helical" evidence="2">
    <location>
        <begin position="114"/>
        <end position="134"/>
    </location>
</feature>
<keyword evidence="2" id="KW-0812">Transmembrane</keyword>
<feature type="transmembrane region" description="Helical" evidence="2">
    <location>
        <begin position="78"/>
        <end position="102"/>
    </location>
</feature>
<dbReference type="Pfam" id="PF24357">
    <property type="entry name" value="TMD0_ABC"/>
    <property type="match status" value="1"/>
</dbReference>
<feature type="transmembrane region" description="Helical" evidence="2">
    <location>
        <begin position="6"/>
        <end position="28"/>
    </location>
</feature>
<comment type="caution">
    <text evidence="4">The sequence shown here is derived from an EMBL/GenBank/DDBJ whole genome shotgun (WGS) entry which is preliminary data.</text>
</comment>
<proteinExistence type="predicted"/>
<evidence type="ECO:0000313" key="4">
    <source>
        <dbReference type="EMBL" id="KAK2169806.1"/>
    </source>
</evidence>
<evidence type="ECO:0000256" key="1">
    <source>
        <dbReference type="ARBA" id="ARBA00004141"/>
    </source>
</evidence>
<gene>
    <name evidence="4" type="ORF">NP493_1174g00048</name>
</gene>
<keyword evidence="2" id="KW-0472">Membrane</keyword>
<comment type="subcellular location">
    <subcellularLocation>
        <location evidence="1">Membrane</location>
        <topology evidence="1">Multi-pass membrane protein</topology>
    </subcellularLocation>
</comment>
<sequence length="215" mass="24371">MDFTVYFQSMTLTWLPCVYLCLCSFYYVPALMTRSSCSDWSDTSRHNAVKFVLGTCLCVVAAVDLVKTLADCATGEHIALAKIVKCVLYVATMGLATFLIHYEFRKGVISGGVLFFYWLSLTFTGFVTFLSNLIRLKHDRQGVDDTEMFHVVVFYVSYGLAFLQLLLSLFSDVAARPEFRRSDKERQPLISPAGSQVPNVWVIAKYRKSPLPEFF</sequence>
<dbReference type="InterPro" id="IPR056227">
    <property type="entry name" value="TMD0_ABC"/>
</dbReference>
<protein>
    <recommendedName>
        <fullName evidence="3">ABC transporter TMD0 domain-containing protein</fullName>
    </recommendedName>
</protein>
<name>A0AAD9KEM7_RIDPI</name>
<dbReference type="Proteomes" id="UP001209878">
    <property type="component" value="Unassembled WGS sequence"/>
</dbReference>
<reference evidence="4" key="1">
    <citation type="journal article" date="2023" name="Mol. Biol. Evol.">
        <title>Third-Generation Sequencing Reveals the Adaptive Role of the Epigenome in Three Deep-Sea Polychaetes.</title>
        <authorList>
            <person name="Perez M."/>
            <person name="Aroh O."/>
            <person name="Sun Y."/>
            <person name="Lan Y."/>
            <person name="Juniper S.K."/>
            <person name="Young C.R."/>
            <person name="Angers B."/>
            <person name="Qian P.Y."/>
        </authorList>
    </citation>
    <scope>NUCLEOTIDE SEQUENCE</scope>
    <source>
        <strain evidence="4">R07B-5</strain>
    </source>
</reference>
<dbReference type="AlphaFoldDB" id="A0AAD9KEM7"/>
<organism evidence="4 5">
    <name type="scientific">Ridgeia piscesae</name>
    <name type="common">Tubeworm</name>
    <dbReference type="NCBI Taxonomy" id="27915"/>
    <lineage>
        <taxon>Eukaryota</taxon>
        <taxon>Metazoa</taxon>
        <taxon>Spiralia</taxon>
        <taxon>Lophotrochozoa</taxon>
        <taxon>Annelida</taxon>
        <taxon>Polychaeta</taxon>
        <taxon>Sedentaria</taxon>
        <taxon>Canalipalpata</taxon>
        <taxon>Sabellida</taxon>
        <taxon>Siboglinidae</taxon>
        <taxon>Ridgeia</taxon>
    </lineage>
</organism>
<feature type="transmembrane region" description="Helical" evidence="2">
    <location>
        <begin position="154"/>
        <end position="175"/>
    </location>
</feature>
<keyword evidence="5" id="KW-1185">Reference proteome</keyword>
<dbReference type="GO" id="GO:0016020">
    <property type="term" value="C:membrane"/>
    <property type="evidence" value="ECO:0007669"/>
    <property type="project" value="UniProtKB-SubCell"/>
</dbReference>
<evidence type="ECO:0000259" key="3">
    <source>
        <dbReference type="Pfam" id="PF24357"/>
    </source>
</evidence>
<accession>A0AAD9KEM7</accession>
<feature type="transmembrane region" description="Helical" evidence="2">
    <location>
        <begin position="48"/>
        <end position="66"/>
    </location>
</feature>
<evidence type="ECO:0000313" key="5">
    <source>
        <dbReference type="Proteomes" id="UP001209878"/>
    </source>
</evidence>